<dbReference type="Proteomes" id="UP000221011">
    <property type="component" value="Chromosome"/>
</dbReference>
<feature type="transmembrane region" description="Helical" evidence="2">
    <location>
        <begin position="228"/>
        <end position="248"/>
    </location>
</feature>
<keyword evidence="4" id="KW-1185">Reference proteome</keyword>
<dbReference type="RefSeq" id="WP_098241060.1">
    <property type="nucleotide sequence ID" value="NZ_CP022685.1"/>
</dbReference>
<dbReference type="AlphaFoldDB" id="A0A291Q3F3"/>
<dbReference type="KEGG" id="sfk:KY5_1008"/>
<evidence type="ECO:0000313" key="4">
    <source>
        <dbReference type="Proteomes" id="UP000221011"/>
    </source>
</evidence>
<feature type="region of interest" description="Disordered" evidence="1">
    <location>
        <begin position="62"/>
        <end position="87"/>
    </location>
</feature>
<evidence type="ECO:0000256" key="1">
    <source>
        <dbReference type="SAM" id="MobiDB-lite"/>
    </source>
</evidence>
<feature type="region of interest" description="Disordered" evidence="1">
    <location>
        <begin position="248"/>
        <end position="274"/>
    </location>
</feature>
<feature type="compositionally biased region" description="Basic and acidic residues" evidence="1">
    <location>
        <begin position="76"/>
        <end position="87"/>
    </location>
</feature>
<dbReference type="EMBL" id="CP022685">
    <property type="protein sequence ID" value="ATL26026.1"/>
    <property type="molecule type" value="Genomic_DNA"/>
</dbReference>
<evidence type="ECO:0000256" key="2">
    <source>
        <dbReference type="SAM" id="Phobius"/>
    </source>
</evidence>
<name>A0A291Q3F3_9ACTN</name>
<organism evidence="3 4">
    <name type="scientific">Streptomyces formicae</name>
    <dbReference type="NCBI Taxonomy" id="1616117"/>
    <lineage>
        <taxon>Bacteria</taxon>
        <taxon>Bacillati</taxon>
        <taxon>Actinomycetota</taxon>
        <taxon>Actinomycetes</taxon>
        <taxon>Kitasatosporales</taxon>
        <taxon>Streptomycetaceae</taxon>
        <taxon>Streptomyces</taxon>
    </lineage>
</organism>
<proteinExistence type="predicted"/>
<feature type="compositionally biased region" description="Low complexity" evidence="1">
    <location>
        <begin position="367"/>
        <end position="384"/>
    </location>
</feature>
<gene>
    <name evidence="3" type="ORF">KY5_1008</name>
</gene>
<feature type="compositionally biased region" description="Low complexity" evidence="1">
    <location>
        <begin position="318"/>
        <end position="331"/>
    </location>
</feature>
<feature type="compositionally biased region" description="Low complexity" evidence="1">
    <location>
        <begin position="248"/>
        <end position="265"/>
    </location>
</feature>
<reference evidence="3 4" key="1">
    <citation type="submission" date="2017-08" db="EMBL/GenBank/DDBJ databases">
        <title>Complete Genome Sequence of Streptomyces formicae KY5, the formicamycin producer.</title>
        <authorList>
            <person name="Holmes N.A."/>
            <person name="Devine R."/>
            <person name="Qin Z."/>
            <person name="Seipke R.F."/>
            <person name="Wilkinson B."/>
            <person name="Hutchings M.I."/>
        </authorList>
    </citation>
    <scope>NUCLEOTIDE SEQUENCE [LARGE SCALE GENOMIC DNA]</scope>
    <source>
        <strain evidence="3 4">KY5</strain>
    </source>
</reference>
<evidence type="ECO:0000313" key="3">
    <source>
        <dbReference type="EMBL" id="ATL26026.1"/>
    </source>
</evidence>
<feature type="region of interest" description="Disordered" evidence="1">
    <location>
        <begin position="312"/>
        <end position="343"/>
    </location>
</feature>
<sequence length="675" mass="71795">MPTRSGNEAAQTGRIALDRAETALLEHYTDLVRLAYLTLPPSLSRHRRVLAAHTAVQRALPGIRPPRRGTHVPGQRRGDRTDHSERDWARAQVLRSALRYDRRPKGWPRVLPPPRTLLPALPLVWGLQLFPRSGGADELALAQALSGSPAPARAAFVLCRVDHLPEESVTRLLTAAGVERPAVALRGARQLQSSAGAFAEALLRSREFDACSVQTRPTDLLRRRRRRILACTAAGAAAITLATVAVVGPRASGPSSTPTARTSRTLATGALDPDRLVRAPRDEWADTARVDFTAWPARGDRTDDHDLLARALGSWADPSPETRTSATSTTPTQPPSSSPRLLYAGDVDDRTVVLFGDGDRIARYTEPSSDAASAPDTSGSAPTWDVARADDADVTTAAAVAVARSGGTVRYLTAPWIDEAETRDLLRPDTPAKTLRVRPDGVTAPVDSADVKSCDNRPVLQLRSSSRIVEKHSFLLADLGDLSPVHLTHTPLPGGGTPPARQPREATSSTALLAWAHSACALDGLRGTGVRAVNAWDFAQQELPENGGRAVWTCARASTWRGPGSVQVQLRTPGGPASAPARVVAHEGSTAACGRFGQHVVAAAHWKSGAGHWYALAAGSRAVTDVTLSGQVQEKRAGRTLAVRAPRDARLRVGARLDNGETLVGLGEQGGARGD</sequence>
<keyword evidence="2" id="KW-0812">Transmembrane</keyword>
<accession>A0A291Q3F3</accession>
<feature type="region of interest" description="Disordered" evidence="1">
    <location>
        <begin position="364"/>
        <end position="384"/>
    </location>
</feature>
<keyword evidence="2" id="KW-1133">Transmembrane helix</keyword>
<protein>
    <submittedName>
        <fullName evidence="3">Uncharacterized protein</fullName>
    </submittedName>
</protein>
<keyword evidence="2" id="KW-0472">Membrane</keyword>